<dbReference type="EMBL" id="REGR01000015">
    <property type="protein sequence ID" value="RXZ42102.1"/>
    <property type="molecule type" value="Genomic_DNA"/>
</dbReference>
<evidence type="ECO:0000256" key="1">
    <source>
        <dbReference type="SAM" id="Phobius"/>
    </source>
</evidence>
<reference evidence="2 3" key="1">
    <citation type="submission" date="2018-10" db="EMBL/GenBank/DDBJ databases">
        <title>Draft genome of Fastidiocella sp. strain 375T, a bacterium isolated from a karstic cave dripping water.</title>
        <authorList>
            <person name="Coelho C."/>
            <person name="Verissimo A."/>
            <person name="Tiago I."/>
        </authorList>
    </citation>
    <scope>NUCLEOTIDE SEQUENCE [LARGE SCALE GENOMIC DNA]</scope>
    <source>
        <strain evidence="2 3">CAVE-375</strain>
    </source>
</reference>
<comment type="caution">
    <text evidence="2">The sequence shown here is derived from an EMBL/GenBank/DDBJ whole genome shotgun (WGS) entry which is preliminary data.</text>
</comment>
<organism evidence="2 3">
    <name type="scientific">Crenobacter cavernae</name>
    <dbReference type="NCBI Taxonomy" id="2290923"/>
    <lineage>
        <taxon>Bacteria</taxon>
        <taxon>Pseudomonadati</taxon>
        <taxon>Pseudomonadota</taxon>
        <taxon>Betaproteobacteria</taxon>
        <taxon>Neisseriales</taxon>
        <taxon>Neisseriaceae</taxon>
        <taxon>Crenobacter</taxon>
    </lineage>
</organism>
<keyword evidence="3" id="KW-1185">Reference proteome</keyword>
<feature type="transmembrane region" description="Helical" evidence="1">
    <location>
        <begin position="45"/>
        <end position="64"/>
    </location>
</feature>
<name>A0ABY0FA12_9NEIS</name>
<evidence type="ECO:0000313" key="2">
    <source>
        <dbReference type="EMBL" id="RXZ42102.1"/>
    </source>
</evidence>
<protein>
    <submittedName>
        <fullName evidence="2">Epimerase</fullName>
    </submittedName>
</protein>
<sequence>MKARRAMEWSLAALWLWSGLQPPLLAWDASLGLLARVGLAEPLRAPAFIAACALDVAFGVLSIARPGRRLWLAQAATVAFYSAVLALFLTENWFNPFAPLVKNLPIFAALLWLAEGKSNE</sequence>
<accession>A0ABY0FA12</accession>
<keyword evidence="1" id="KW-0812">Transmembrane</keyword>
<feature type="transmembrane region" description="Helical" evidence="1">
    <location>
        <begin position="71"/>
        <end position="90"/>
    </location>
</feature>
<evidence type="ECO:0000313" key="3">
    <source>
        <dbReference type="Proteomes" id="UP000290682"/>
    </source>
</evidence>
<gene>
    <name evidence="2" type="ORF">EBB06_13720</name>
</gene>
<keyword evidence="1" id="KW-1133">Transmembrane helix</keyword>
<proteinExistence type="predicted"/>
<keyword evidence="1" id="KW-0472">Membrane</keyword>
<dbReference type="InterPro" id="IPR025695">
    <property type="entry name" value="DoxX-like"/>
</dbReference>
<dbReference type="Proteomes" id="UP000290682">
    <property type="component" value="Unassembled WGS sequence"/>
</dbReference>
<dbReference type="Pfam" id="PF13781">
    <property type="entry name" value="DoxX_3"/>
    <property type="match status" value="1"/>
</dbReference>